<protein>
    <recommendedName>
        <fullName evidence="3">Tocopherol cyclase</fullName>
    </recommendedName>
</protein>
<evidence type="ECO:0000313" key="1">
    <source>
        <dbReference type="EMBL" id="MBE6512573.1"/>
    </source>
</evidence>
<dbReference type="EMBL" id="SUTG01000022">
    <property type="protein sequence ID" value="MBE6512573.1"/>
    <property type="molecule type" value="Genomic_DNA"/>
</dbReference>
<dbReference type="Pfam" id="PF14249">
    <property type="entry name" value="Tocopherol_cycl"/>
    <property type="match status" value="1"/>
</dbReference>
<dbReference type="AlphaFoldDB" id="A0A8T3VN75"/>
<proteinExistence type="predicted"/>
<organism evidence="1 2">
    <name type="scientific">Methanobrevibacter olleyae</name>
    <dbReference type="NCBI Taxonomy" id="294671"/>
    <lineage>
        <taxon>Archaea</taxon>
        <taxon>Methanobacteriati</taxon>
        <taxon>Methanobacteriota</taxon>
        <taxon>Methanomada group</taxon>
        <taxon>Methanobacteria</taxon>
        <taxon>Methanobacteriales</taxon>
        <taxon>Methanobacteriaceae</taxon>
        <taxon>Methanobrevibacter</taxon>
    </lineage>
</organism>
<accession>A0A8T3VN75</accession>
<dbReference type="PANTHER" id="PTHR35309:SF4">
    <property type="entry name" value="TOCOPHEROL CYCLASE"/>
    <property type="match status" value="1"/>
</dbReference>
<reference evidence="1" key="1">
    <citation type="submission" date="2019-04" db="EMBL/GenBank/DDBJ databases">
        <title>Evolution of Biomass-Degrading Anaerobic Consortia Revealed by Metagenomics.</title>
        <authorList>
            <person name="Peng X."/>
        </authorList>
    </citation>
    <scope>NUCLEOTIDE SEQUENCE</scope>
    <source>
        <strain evidence="1">SIG14</strain>
    </source>
</reference>
<gene>
    <name evidence="1" type="ORF">E7Z75_05480</name>
</gene>
<dbReference type="PANTHER" id="PTHR35309">
    <property type="match status" value="1"/>
</dbReference>
<name>A0A8T3VN75_METOL</name>
<dbReference type="Proteomes" id="UP000732619">
    <property type="component" value="Unassembled WGS sequence"/>
</dbReference>
<dbReference type="SUPFAM" id="SSF159245">
    <property type="entry name" value="AttH-like"/>
    <property type="match status" value="1"/>
</dbReference>
<dbReference type="GO" id="GO:0009976">
    <property type="term" value="F:tocopherol cyclase activity"/>
    <property type="evidence" value="ECO:0007669"/>
    <property type="project" value="InterPro"/>
</dbReference>
<evidence type="ECO:0000313" key="2">
    <source>
        <dbReference type="Proteomes" id="UP000732619"/>
    </source>
</evidence>
<dbReference type="InterPro" id="IPR025893">
    <property type="entry name" value="Tocopherol_cyclase"/>
</dbReference>
<evidence type="ECO:0008006" key="3">
    <source>
        <dbReference type="Google" id="ProtNLM"/>
    </source>
</evidence>
<sequence length="382" mass="44382">MNKSDLKRDHYMLKGPLAKQGYDWWWHSLTAYNKETGEPRPFFIEYFVCNPDLAEDEPTLGQDPKNIEAGKRPSYCMLKVGAWGKEPKQIHNYYSMKDFSCPDDKLDIKVGEYSLTETHMTGYCKVTEEEAREHPEYMCDAGEMKWDLDIDKQITFNVGYGASGFFRKLNSFEMFWHAEGIKTQYSGTIEMDGVEYEVIPEKSFGYADKNWGADFTSPWLWISSCNLTSLITGKKLNNSAFEAGGGKPKAFGISLPRKLLIGLYYEGKMYEYNFARFWNNVHQEFGFKEGKEENEWFINASNWNSKIELKLYCKRDEMLLFNYEAPTGKKLHTRLWNGGNGYGEIKLMKKDGTLIDHIKIENAGCEYGEYDDDRTHNIIDDR</sequence>
<comment type="caution">
    <text evidence="1">The sequence shown here is derived from an EMBL/GenBank/DDBJ whole genome shotgun (WGS) entry which is preliminary data.</text>
</comment>